<evidence type="ECO:0000256" key="1">
    <source>
        <dbReference type="SAM" id="Coils"/>
    </source>
</evidence>
<protein>
    <submittedName>
        <fullName evidence="3">Uncharacterized protein</fullName>
    </submittedName>
</protein>
<name>A0AAD7UJ58_9STRA</name>
<proteinExistence type="predicted"/>
<dbReference type="Proteomes" id="UP001230188">
    <property type="component" value="Unassembled WGS sequence"/>
</dbReference>
<gene>
    <name evidence="3" type="ORF">CTAYLR_005292</name>
</gene>
<feature type="compositionally biased region" description="Basic and acidic residues" evidence="2">
    <location>
        <begin position="183"/>
        <end position="196"/>
    </location>
</feature>
<evidence type="ECO:0000256" key="2">
    <source>
        <dbReference type="SAM" id="MobiDB-lite"/>
    </source>
</evidence>
<dbReference type="EMBL" id="JAQMWT010000157">
    <property type="protein sequence ID" value="KAJ8608888.1"/>
    <property type="molecule type" value="Genomic_DNA"/>
</dbReference>
<comment type="caution">
    <text evidence="3">The sequence shown here is derived from an EMBL/GenBank/DDBJ whole genome shotgun (WGS) entry which is preliminary data.</text>
</comment>
<keyword evidence="4" id="KW-1185">Reference proteome</keyword>
<evidence type="ECO:0000313" key="4">
    <source>
        <dbReference type="Proteomes" id="UP001230188"/>
    </source>
</evidence>
<feature type="coiled-coil region" evidence="1">
    <location>
        <begin position="70"/>
        <end position="97"/>
    </location>
</feature>
<organism evidence="3 4">
    <name type="scientific">Chrysophaeum taylorii</name>
    <dbReference type="NCBI Taxonomy" id="2483200"/>
    <lineage>
        <taxon>Eukaryota</taxon>
        <taxon>Sar</taxon>
        <taxon>Stramenopiles</taxon>
        <taxon>Ochrophyta</taxon>
        <taxon>Pelagophyceae</taxon>
        <taxon>Pelagomonadales</taxon>
        <taxon>Pelagomonadaceae</taxon>
        <taxon>Chrysophaeum</taxon>
    </lineage>
</organism>
<feature type="compositionally biased region" description="Basic and acidic residues" evidence="2">
    <location>
        <begin position="203"/>
        <end position="212"/>
    </location>
</feature>
<keyword evidence="1" id="KW-0175">Coiled coil</keyword>
<feature type="compositionally biased region" description="Basic and acidic residues" evidence="2">
    <location>
        <begin position="136"/>
        <end position="145"/>
    </location>
</feature>
<evidence type="ECO:0000313" key="3">
    <source>
        <dbReference type="EMBL" id="KAJ8608888.1"/>
    </source>
</evidence>
<sequence>MDTEARARIRRLASENEQLKLRLARCGCGRGSRDTSLARALEENERLRSQLKQGQSPAMLAEALGIHDIIRRYRRALRAAHRRISQLEAALAETRSSRRTEETAATILERAVECLQAAKSTQEQTLKAATTRPHPMHPDRDDNSTDGRCAVLRSEIGGLDAEITMLRAALRDSTSRKRGHRPHAGDDDARLMEDAAHQGATVRADDEGRRRD</sequence>
<accession>A0AAD7UJ58</accession>
<reference evidence="3" key="1">
    <citation type="submission" date="2023-01" db="EMBL/GenBank/DDBJ databases">
        <title>Metagenome sequencing of chrysophaentin producing Chrysophaeum taylorii.</title>
        <authorList>
            <person name="Davison J."/>
            <person name="Bewley C."/>
        </authorList>
    </citation>
    <scope>NUCLEOTIDE SEQUENCE</scope>
    <source>
        <strain evidence="3">NIES-1699</strain>
    </source>
</reference>
<feature type="region of interest" description="Disordered" evidence="2">
    <location>
        <begin position="170"/>
        <end position="212"/>
    </location>
</feature>
<feature type="region of interest" description="Disordered" evidence="2">
    <location>
        <begin position="123"/>
        <end position="147"/>
    </location>
</feature>
<dbReference type="AlphaFoldDB" id="A0AAD7UJ58"/>